<feature type="domain" description="FAD/NAD(P)-binding" evidence="3">
    <location>
        <begin position="47"/>
        <end position="221"/>
    </location>
</feature>
<keyword evidence="5" id="KW-1185">Reference proteome</keyword>
<proteinExistence type="predicted"/>
<dbReference type="Pfam" id="PF07992">
    <property type="entry name" value="Pyr_redox_2"/>
    <property type="match status" value="1"/>
</dbReference>
<dbReference type="GO" id="GO:0006537">
    <property type="term" value="P:glutamate biosynthetic process"/>
    <property type="evidence" value="ECO:0007669"/>
    <property type="project" value="UniProtKB-KW"/>
</dbReference>
<dbReference type="Gene3D" id="1.10.1060.10">
    <property type="entry name" value="Alpha-helical ferredoxin"/>
    <property type="match status" value="1"/>
</dbReference>
<dbReference type="InterPro" id="IPR006005">
    <property type="entry name" value="Glut_synth_ssu1"/>
</dbReference>
<reference evidence="4 5" key="1">
    <citation type="submission" date="2019-02" db="EMBL/GenBank/DDBJ databases">
        <title>Genome sequencing of the rare red list fungi Bondarzewia mesenterica.</title>
        <authorList>
            <person name="Buettner E."/>
            <person name="Kellner H."/>
        </authorList>
    </citation>
    <scope>NUCLEOTIDE SEQUENCE [LARGE SCALE GENOMIC DNA]</scope>
    <source>
        <strain evidence="4 5">DSM 108281</strain>
    </source>
</reference>
<keyword evidence="1" id="KW-0028">Amino-acid biosynthesis</keyword>
<dbReference type="PANTHER" id="PTHR43100">
    <property type="entry name" value="GLUTAMATE SYNTHASE [NADPH] SMALL CHAIN"/>
    <property type="match status" value="1"/>
</dbReference>
<organism evidence="4 5">
    <name type="scientific">Bondarzewia mesenterica</name>
    <dbReference type="NCBI Taxonomy" id="1095465"/>
    <lineage>
        <taxon>Eukaryota</taxon>
        <taxon>Fungi</taxon>
        <taxon>Dikarya</taxon>
        <taxon>Basidiomycota</taxon>
        <taxon>Agaricomycotina</taxon>
        <taxon>Agaricomycetes</taxon>
        <taxon>Russulales</taxon>
        <taxon>Bondarzewiaceae</taxon>
        <taxon>Bondarzewia</taxon>
    </lineage>
</organism>
<dbReference type="Proteomes" id="UP000310158">
    <property type="component" value="Unassembled WGS sequence"/>
</dbReference>
<dbReference type="AlphaFoldDB" id="A0A4S4L875"/>
<dbReference type="SUPFAM" id="SSF51971">
    <property type="entry name" value="Nucleotide-binding domain"/>
    <property type="match status" value="2"/>
</dbReference>
<dbReference type="Gene3D" id="3.50.50.60">
    <property type="entry name" value="FAD/NAD(P)-binding domain"/>
    <property type="match status" value="2"/>
</dbReference>
<dbReference type="InterPro" id="IPR023753">
    <property type="entry name" value="FAD/NAD-binding_dom"/>
</dbReference>
<evidence type="ECO:0000259" key="3">
    <source>
        <dbReference type="Pfam" id="PF07992"/>
    </source>
</evidence>
<dbReference type="InterPro" id="IPR036188">
    <property type="entry name" value="FAD/NAD-bd_sf"/>
</dbReference>
<dbReference type="SUPFAM" id="SSF46548">
    <property type="entry name" value="alpha-helical ferredoxin"/>
    <property type="match status" value="1"/>
</dbReference>
<dbReference type="PRINTS" id="PR00419">
    <property type="entry name" value="ADXRDTASE"/>
</dbReference>
<evidence type="ECO:0000313" key="5">
    <source>
        <dbReference type="Proteomes" id="UP000310158"/>
    </source>
</evidence>
<gene>
    <name evidence="4" type="ORF">EW146_g9440</name>
</gene>
<evidence type="ECO:0000313" key="4">
    <source>
        <dbReference type="EMBL" id="THH07028.1"/>
    </source>
</evidence>
<dbReference type="OrthoDB" id="4327079at2759"/>
<evidence type="ECO:0000256" key="2">
    <source>
        <dbReference type="ARBA" id="ARBA00023164"/>
    </source>
</evidence>
<dbReference type="GO" id="GO:0016639">
    <property type="term" value="F:oxidoreductase activity, acting on the CH-NH2 group of donors, NAD or NADP as acceptor"/>
    <property type="evidence" value="ECO:0007669"/>
    <property type="project" value="InterPro"/>
</dbReference>
<evidence type="ECO:0000256" key="1">
    <source>
        <dbReference type="ARBA" id="ARBA00022605"/>
    </source>
</evidence>
<keyword evidence="2" id="KW-0314">Glutamate biosynthesis</keyword>
<comment type="caution">
    <text evidence="4">The sequence shown here is derived from an EMBL/GenBank/DDBJ whole genome shotgun (WGS) entry which is preliminary data.</text>
</comment>
<dbReference type="InterPro" id="IPR009051">
    <property type="entry name" value="Helical_ferredxn"/>
</dbReference>
<feature type="non-terminal residue" evidence="4">
    <location>
        <position position="1"/>
    </location>
</feature>
<dbReference type="NCBIfam" id="TIGR01317">
    <property type="entry name" value="GOGAT_sm_gam"/>
    <property type="match status" value="1"/>
</dbReference>
<protein>
    <recommendedName>
        <fullName evidence="3">FAD/NAD(P)-binding domain-containing protein</fullName>
    </recommendedName>
</protein>
<dbReference type="GO" id="GO:0051536">
    <property type="term" value="F:iron-sulfur cluster binding"/>
    <property type="evidence" value="ECO:0007669"/>
    <property type="project" value="InterPro"/>
</dbReference>
<accession>A0A4S4L875</accession>
<name>A0A4S4L875_9AGAM</name>
<dbReference type="FunFam" id="3.40.50.720:FF:000113">
    <property type="entry name" value="Glutamate synthase [NADH], amyloplastic"/>
    <property type="match status" value="1"/>
</dbReference>
<dbReference type="FunFam" id="3.50.50.60:FF:000022">
    <property type="entry name" value="Glutamate synthase [NADH], amyloplastic"/>
    <property type="match status" value="1"/>
</dbReference>
<dbReference type="PANTHER" id="PTHR43100:SF1">
    <property type="entry name" value="GLUTAMATE SYNTHASE [NADPH] SMALL CHAIN"/>
    <property type="match status" value="1"/>
</dbReference>
<sequence length="413" mass="44501">APCEGACVLGINEQPVGIKSIECAIIDKGFEMGWMAPKPPTFSTGKSVAVIGAGPAGLSCADQLNKAGYKVTVYDRNDRLGGLLMYGIPNMKLDKSVVQRRLDLMAAEGVRFVPNAHVGVDVDIEDIRVENDALVLCTGATWPRDLKIPGRDADGIHFAMEFLQLNTASLLDSELQNGNYISAKGKDVIVIGGGDTGNDCIGTAMRHGAKSVTNFELLPKPPVSRGRDNPWPQWPRVFRTDYGHTEVAAHFGDDPREYCISTKEFVLGEDGKLKGLNTVRVEWTKDSGGRWKMEEVPGSEKFFPAQLVFLALGFLGPQPDAIKALNVKQDARSNIQTPAKKYSTNIEGVFAAGDCRRGQSLIVWGINEGRGAAAEVDAWLVGNTRLPSAGGIKTRVFVPPPTKVAAQALLVEA</sequence>
<dbReference type="InterPro" id="IPR051394">
    <property type="entry name" value="Glutamate_Synthase"/>
</dbReference>
<dbReference type="EMBL" id="SGPL01000817">
    <property type="protein sequence ID" value="THH07028.1"/>
    <property type="molecule type" value="Genomic_DNA"/>
</dbReference>